<reference evidence="5" key="1">
    <citation type="submission" date="2019-07" db="EMBL/GenBank/DDBJ databases">
        <title>Arthrobacter KR32 sp. nov., isolated from mountain cheese made of cows milk.</title>
        <authorList>
            <person name="Flegler A."/>
        </authorList>
    </citation>
    <scope>NUCLEOTIDE SEQUENCE [LARGE SCALE GENOMIC DNA]</scope>
    <source>
        <strain evidence="5">KR32</strain>
    </source>
</reference>
<proteinExistence type="predicted"/>
<keyword evidence="1" id="KW-0472">Membrane</keyword>
<sequence>MKKISIALATTAVAGLSVLSAGPALAVGLPFNNCSEAAAVGVYNIPAGTPGYQLGLDADRDGFGCDAAGTPAYDANVVARIVAENTPVAPPVTPTVPQQMGQMPVGGADTGVAQTPQGDDSAALALGGGLVLAVVGGAFVVRRRMATN</sequence>
<dbReference type="Pfam" id="PF05901">
    <property type="entry name" value="Excalibur"/>
    <property type="match status" value="1"/>
</dbReference>
<dbReference type="RefSeq" id="WP_152816927.1">
    <property type="nucleotide sequence ID" value="NZ_VJXX01000006.1"/>
</dbReference>
<keyword evidence="2" id="KW-0732">Signal</keyword>
<accession>A0A7X1NS82</accession>
<evidence type="ECO:0000259" key="3">
    <source>
        <dbReference type="SMART" id="SM00894"/>
    </source>
</evidence>
<organism evidence="4 5">
    <name type="scientific">Arthrobacter bussei</name>
    <dbReference type="NCBI Taxonomy" id="2594179"/>
    <lineage>
        <taxon>Bacteria</taxon>
        <taxon>Bacillati</taxon>
        <taxon>Actinomycetota</taxon>
        <taxon>Actinomycetes</taxon>
        <taxon>Micrococcales</taxon>
        <taxon>Micrococcaceae</taxon>
        <taxon>Arthrobacter</taxon>
    </lineage>
</organism>
<name>A0A7X1NS82_9MICC</name>
<keyword evidence="1" id="KW-0812">Transmembrane</keyword>
<dbReference type="EMBL" id="VJXX01000006">
    <property type="protein sequence ID" value="MPY12074.1"/>
    <property type="molecule type" value="Genomic_DNA"/>
</dbReference>
<evidence type="ECO:0000313" key="4">
    <source>
        <dbReference type="EMBL" id="MPY12074.1"/>
    </source>
</evidence>
<evidence type="ECO:0000313" key="5">
    <source>
        <dbReference type="Proteomes" id="UP000326464"/>
    </source>
</evidence>
<dbReference type="Proteomes" id="UP000326464">
    <property type="component" value="Unassembled WGS sequence"/>
</dbReference>
<feature type="transmembrane region" description="Helical" evidence="1">
    <location>
        <begin position="122"/>
        <end position="141"/>
    </location>
</feature>
<protein>
    <submittedName>
        <fullName evidence="4">Excalibur calcium-binding domain-containing protein</fullName>
    </submittedName>
</protein>
<comment type="caution">
    <text evidence="4">The sequence shown here is derived from an EMBL/GenBank/DDBJ whole genome shotgun (WGS) entry which is preliminary data.</text>
</comment>
<evidence type="ECO:0000256" key="1">
    <source>
        <dbReference type="SAM" id="Phobius"/>
    </source>
</evidence>
<dbReference type="SMART" id="SM00894">
    <property type="entry name" value="Excalibur"/>
    <property type="match status" value="1"/>
</dbReference>
<dbReference type="OrthoDB" id="4337778at2"/>
<dbReference type="AlphaFoldDB" id="A0A7X1NS82"/>
<dbReference type="InterPro" id="IPR008613">
    <property type="entry name" value="Excalibur_Ca-bd_domain"/>
</dbReference>
<keyword evidence="5" id="KW-1185">Reference proteome</keyword>
<feature type="domain" description="Excalibur calcium-binding" evidence="3">
    <location>
        <begin position="30"/>
        <end position="66"/>
    </location>
</feature>
<feature type="chain" id="PRO_5030863927" evidence="2">
    <location>
        <begin position="27"/>
        <end position="148"/>
    </location>
</feature>
<gene>
    <name evidence="4" type="ORF">FNH21_15360</name>
</gene>
<evidence type="ECO:0000256" key="2">
    <source>
        <dbReference type="SAM" id="SignalP"/>
    </source>
</evidence>
<feature type="signal peptide" evidence="2">
    <location>
        <begin position="1"/>
        <end position="26"/>
    </location>
</feature>
<keyword evidence="1" id="KW-1133">Transmembrane helix</keyword>